<name>L7JZ45_TRAHO</name>
<sequence>MSLLISIFGTKERITQFKKHVRSHITFVLMDEKHFTVKLYGQSLSNSYHRLSMDQDGFTLVFLFDKVEIEYGWLVNNGNVLDIIFNNNMISSPYTIIINDEGKIFDAAKGIDIFKRISSIISTSKFLTGQNVSQLMLKFKNPYDNIDMLYLTDINASANALCIHFPFNFTKSLPKCAKIDVYIDDTPL</sequence>
<dbReference type="Proteomes" id="UP000011185">
    <property type="component" value="Unassembled WGS sequence"/>
</dbReference>
<protein>
    <submittedName>
        <fullName evidence="1">Putative LRR containing protein</fullName>
    </submittedName>
</protein>
<dbReference type="VEuPathDB" id="MicrosporidiaDB:THOM_0289"/>
<reference evidence="1 2" key="1">
    <citation type="journal article" date="2012" name="PLoS Pathog.">
        <title>The genome of the obligate intracellular parasite Trachipleistophora hominis: new insights into microsporidian genome dynamics and reductive evolution.</title>
        <authorList>
            <person name="Heinz E."/>
            <person name="Williams T.A."/>
            <person name="Nakjang S."/>
            <person name="Noel C.J."/>
            <person name="Swan D.C."/>
            <person name="Goldberg A.V."/>
            <person name="Harris S.R."/>
            <person name="Weinmaier T."/>
            <person name="Markert S."/>
            <person name="Becher D."/>
            <person name="Bernhardt J."/>
            <person name="Dagan T."/>
            <person name="Hacker C."/>
            <person name="Lucocq J.M."/>
            <person name="Schweder T."/>
            <person name="Rattei T."/>
            <person name="Hall N."/>
            <person name="Hirt R.P."/>
            <person name="Embley T.M."/>
        </authorList>
    </citation>
    <scope>NUCLEOTIDE SEQUENCE [LARGE SCALE GENOMIC DNA]</scope>
</reference>
<dbReference type="HOGENOM" id="CLU_1442014_0_0_1"/>
<organism evidence="1 2">
    <name type="scientific">Trachipleistophora hominis</name>
    <name type="common">Microsporidian parasite</name>
    <dbReference type="NCBI Taxonomy" id="72359"/>
    <lineage>
        <taxon>Eukaryota</taxon>
        <taxon>Fungi</taxon>
        <taxon>Fungi incertae sedis</taxon>
        <taxon>Microsporidia</taxon>
        <taxon>Pleistophoridae</taxon>
        <taxon>Trachipleistophora</taxon>
    </lineage>
</organism>
<accession>L7JZ45</accession>
<evidence type="ECO:0000313" key="2">
    <source>
        <dbReference type="Proteomes" id="UP000011185"/>
    </source>
</evidence>
<evidence type="ECO:0000313" key="1">
    <source>
        <dbReference type="EMBL" id="ELQ76718.1"/>
    </source>
</evidence>
<gene>
    <name evidence="1" type="ORF">THOM_0289</name>
</gene>
<proteinExistence type="predicted"/>
<dbReference type="EMBL" id="JH993831">
    <property type="protein sequence ID" value="ELQ76718.1"/>
    <property type="molecule type" value="Genomic_DNA"/>
</dbReference>
<dbReference type="InParanoid" id="L7JZ45"/>
<dbReference type="AlphaFoldDB" id="L7JZ45"/>
<keyword evidence="2" id="KW-1185">Reference proteome</keyword>